<evidence type="ECO:0000313" key="3">
    <source>
        <dbReference type="Proteomes" id="UP000824120"/>
    </source>
</evidence>
<dbReference type="PANTHER" id="PTHR46034">
    <property type="match status" value="1"/>
</dbReference>
<accession>A0A9J6A707</accession>
<evidence type="ECO:0000313" key="2">
    <source>
        <dbReference type="EMBL" id="KAG5620313.1"/>
    </source>
</evidence>
<dbReference type="EMBL" id="JACXVP010000002">
    <property type="protein sequence ID" value="KAG5620313.1"/>
    <property type="molecule type" value="Genomic_DNA"/>
</dbReference>
<dbReference type="InterPro" id="IPR015943">
    <property type="entry name" value="WD40/YVTN_repeat-like_dom_sf"/>
</dbReference>
<keyword evidence="3" id="KW-1185">Reference proteome</keyword>
<dbReference type="InterPro" id="IPR013989">
    <property type="entry name" value="Dev_and_cell_death_domain"/>
</dbReference>
<dbReference type="Proteomes" id="UP000824120">
    <property type="component" value="Chromosome 2"/>
</dbReference>
<dbReference type="Gene3D" id="2.130.10.10">
    <property type="entry name" value="YVTN repeat-like/Quinoprotein amine dehydrogenase"/>
    <property type="match status" value="1"/>
</dbReference>
<protein>
    <recommendedName>
        <fullName evidence="1">DCD domain-containing protein</fullName>
    </recommendedName>
</protein>
<evidence type="ECO:0000259" key="1">
    <source>
        <dbReference type="PROSITE" id="PS51222"/>
    </source>
</evidence>
<dbReference type="AlphaFoldDB" id="A0A9J6A707"/>
<feature type="domain" description="DCD" evidence="1">
    <location>
        <begin position="276"/>
        <end position="410"/>
    </location>
</feature>
<dbReference type="InterPro" id="IPR036322">
    <property type="entry name" value="WD40_repeat_dom_sf"/>
</dbReference>
<dbReference type="InterPro" id="IPR044832">
    <property type="entry name" value="NRP-like"/>
</dbReference>
<gene>
    <name evidence="2" type="ORF">H5410_005531</name>
</gene>
<sequence length="412" mass="46226">MEGGDTSVEGKVTCASWIKRRENAHLVVIGKSAGTCSSLDIFSFNSENTSLSSSPKYYVPVWTCVFATFNCADPLLKRRLFELYKHEDNIKFVCKDFPLQDVGPQKCMAFSVDGSKLDIGTVDGHFRLFEWPTMCIIVDEPKAHKSYRDISGIVSFTQIIVIHNPLLFIICENLPDVSFGTYNLHLDSEFLASTSTDGAARIWNTMGRCSSNFVTKCSNKTLIAGWDISTWKKIGHKSLYNKPASIMTISLDGKYLTLGGKDGDVCVVDVTRMEISSLHKRLYLGTIITSLEFCPSESVGLLAPHFSYVENINPGLLLFLFIYNNRELYGIYEATSSGKMNINPHGCTLDGFGRIEFSAQVQIRPRLDYNPLSGILFKPIIQDNYNIDQHHFMFELDHVQATNLISSSFLVY</sequence>
<organism evidence="2 3">
    <name type="scientific">Solanum commersonii</name>
    <name type="common">Commerson's wild potato</name>
    <name type="synonym">Commerson's nightshade</name>
    <dbReference type="NCBI Taxonomy" id="4109"/>
    <lineage>
        <taxon>Eukaryota</taxon>
        <taxon>Viridiplantae</taxon>
        <taxon>Streptophyta</taxon>
        <taxon>Embryophyta</taxon>
        <taxon>Tracheophyta</taxon>
        <taxon>Spermatophyta</taxon>
        <taxon>Magnoliopsida</taxon>
        <taxon>eudicotyledons</taxon>
        <taxon>Gunneridae</taxon>
        <taxon>Pentapetalae</taxon>
        <taxon>asterids</taxon>
        <taxon>lamiids</taxon>
        <taxon>Solanales</taxon>
        <taxon>Solanaceae</taxon>
        <taxon>Solanoideae</taxon>
        <taxon>Solaneae</taxon>
        <taxon>Solanum</taxon>
    </lineage>
</organism>
<reference evidence="2 3" key="1">
    <citation type="submission" date="2020-09" db="EMBL/GenBank/DDBJ databases">
        <title>De no assembly of potato wild relative species, Solanum commersonii.</title>
        <authorList>
            <person name="Cho K."/>
        </authorList>
    </citation>
    <scope>NUCLEOTIDE SEQUENCE [LARGE SCALE GENOMIC DNA]</scope>
    <source>
        <strain evidence="2">LZ3.2</strain>
        <tissue evidence="2">Leaf</tissue>
    </source>
</reference>
<dbReference type="GO" id="GO:0034976">
    <property type="term" value="P:response to endoplasmic reticulum stress"/>
    <property type="evidence" value="ECO:0007669"/>
    <property type="project" value="InterPro"/>
</dbReference>
<name>A0A9J6A707_SOLCO</name>
<dbReference type="SMART" id="SM00767">
    <property type="entry name" value="DCD"/>
    <property type="match status" value="1"/>
</dbReference>
<dbReference type="PROSITE" id="PS51222">
    <property type="entry name" value="DCD"/>
    <property type="match status" value="1"/>
</dbReference>
<dbReference type="PANTHER" id="PTHR46034:SF14">
    <property type="entry name" value="B2 PROTEIN-LIKE"/>
    <property type="match status" value="1"/>
</dbReference>
<dbReference type="SUPFAM" id="SSF50978">
    <property type="entry name" value="WD40 repeat-like"/>
    <property type="match status" value="1"/>
</dbReference>
<dbReference type="OrthoDB" id="538223at2759"/>
<proteinExistence type="predicted"/>
<comment type="caution">
    <text evidence="2">The sequence shown here is derived from an EMBL/GenBank/DDBJ whole genome shotgun (WGS) entry which is preliminary data.</text>
</comment>
<dbReference type="Pfam" id="PF10539">
    <property type="entry name" value="Dev_Cell_Death"/>
    <property type="match status" value="1"/>
</dbReference>